<sequence>MLRHRALLKLLLCAGLCFFIAGTVLASFYITFNYSYRKKGVKSSSSATQRGATTALCQSCREEDAIRKRVLQLEAQGWERWEESYQKLRSALSRDCHGVSDAVITQKNTPLGSKVFYDGEKRRHIKINQKIFSTFPLETPFRNVTFASCAVVGNGGILLDSDCGEEIDRADFIIRCNLPPVEGRYHSDVGNKTDLVTANPSILLEKFAALSEWRRPFADCISRYGAGAMLALPAFSYGRNTPLSLRALYTLQDFRSPVRPIFLNPRYLGSLARFWRARGLRSSRLSTGLMMASLALELCSSVRLYGFWPFDRGPNGSPLLHHYYDDRRSPSSIHAMPAEFSQLLGLHRQGVLRIQLGRCQTKQGEGRGEGRGASLRQPGLTSAG</sequence>
<dbReference type="PANTHER" id="PTHR11987">
    <property type="entry name" value="ALPHA-2,8-SIALYLTRANSFERASE"/>
    <property type="match status" value="1"/>
</dbReference>
<keyword evidence="10" id="KW-1015">Disulfide bond</keyword>
<evidence type="ECO:0000313" key="14">
    <source>
        <dbReference type="Proteomes" id="UP001369086"/>
    </source>
</evidence>
<dbReference type="InterPro" id="IPR038578">
    <property type="entry name" value="GT29-like_sf"/>
</dbReference>
<evidence type="ECO:0000256" key="11">
    <source>
        <dbReference type="ARBA" id="ARBA00023180"/>
    </source>
</evidence>
<evidence type="ECO:0000256" key="3">
    <source>
        <dbReference type="ARBA" id="ARBA00022676"/>
    </source>
</evidence>
<keyword evidence="5" id="KW-0812">Transmembrane</keyword>
<dbReference type="PANTHER" id="PTHR11987:SF50">
    <property type="entry name" value="ALPHA-2,8-SIALYLTRANSFERASE 8F"/>
    <property type="match status" value="1"/>
</dbReference>
<dbReference type="Pfam" id="PF00777">
    <property type="entry name" value="Glyco_transf_29"/>
    <property type="match status" value="1"/>
</dbReference>
<keyword evidence="6" id="KW-0735">Signal-anchor</keyword>
<protein>
    <submittedName>
        <fullName evidence="13">Alpha-2,8-sialyltransferase 8F-like</fullName>
    </submittedName>
</protein>
<name>A0ABR0YKG7_HUSHU</name>
<gene>
    <name evidence="13" type="ORF">HHUSO_G27796</name>
</gene>
<evidence type="ECO:0000256" key="9">
    <source>
        <dbReference type="ARBA" id="ARBA00023136"/>
    </source>
</evidence>
<accession>A0ABR0YKG7</accession>
<dbReference type="InterPro" id="IPR012163">
    <property type="entry name" value="Sialyl_trans"/>
</dbReference>
<evidence type="ECO:0000256" key="1">
    <source>
        <dbReference type="ARBA" id="ARBA00004323"/>
    </source>
</evidence>
<evidence type="ECO:0000313" key="13">
    <source>
        <dbReference type="EMBL" id="KAK6473117.1"/>
    </source>
</evidence>
<evidence type="ECO:0000256" key="8">
    <source>
        <dbReference type="ARBA" id="ARBA00023034"/>
    </source>
</evidence>
<keyword evidence="8" id="KW-0333">Golgi apparatus</keyword>
<organism evidence="13 14">
    <name type="scientific">Huso huso</name>
    <name type="common">Beluga</name>
    <name type="synonym">Acipenser huso</name>
    <dbReference type="NCBI Taxonomy" id="61971"/>
    <lineage>
        <taxon>Eukaryota</taxon>
        <taxon>Metazoa</taxon>
        <taxon>Chordata</taxon>
        <taxon>Craniata</taxon>
        <taxon>Vertebrata</taxon>
        <taxon>Euteleostomi</taxon>
        <taxon>Actinopterygii</taxon>
        <taxon>Chondrostei</taxon>
        <taxon>Acipenseriformes</taxon>
        <taxon>Acipenseridae</taxon>
        <taxon>Huso</taxon>
    </lineage>
</organism>
<evidence type="ECO:0000256" key="5">
    <source>
        <dbReference type="ARBA" id="ARBA00022692"/>
    </source>
</evidence>
<comment type="subcellular location">
    <subcellularLocation>
        <location evidence="1">Golgi apparatus membrane</location>
        <topology evidence="1">Single-pass type II membrane protein</topology>
    </subcellularLocation>
</comment>
<keyword evidence="9" id="KW-0472">Membrane</keyword>
<evidence type="ECO:0000256" key="7">
    <source>
        <dbReference type="ARBA" id="ARBA00022989"/>
    </source>
</evidence>
<evidence type="ECO:0000256" key="2">
    <source>
        <dbReference type="ARBA" id="ARBA00006003"/>
    </source>
</evidence>
<dbReference type="InterPro" id="IPR001675">
    <property type="entry name" value="Glyco_trans_29"/>
</dbReference>
<dbReference type="Gene3D" id="3.90.1480.20">
    <property type="entry name" value="Glycosyl transferase family 29"/>
    <property type="match status" value="1"/>
</dbReference>
<feature type="region of interest" description="Disordered" evidence="12">
    <location>
        <begin position="362"/>
        <end position="384"/>
    </location>
</feature>
<dbReference type="EMBL" id="JAHFZB010000028">
    <property type="protein sequence ID" value="KAK6473117.1"/>
    <property type="molecule type" value="Genomic_DNA"/>
</dbReference>
<keyword evidence="3" id="KW-0328">Glycosyltransferase</keyword>
<proteinExistence type="inferred from homology"/>
<dbReference type="InterPro" id="IPR050943">
    <property type="entry name" value="Glycosyltr_29_Sialyltrsf"/>
</dbReference>
<dbReference type="PIRSF" id="PIRSF005557">
    <property type="entry name" value="Sialyl_trans"/>
    <property type="match status" value="1"/>
</dbReference>
<keyword evidence="4" id="KW-0808">Transferase</keyword>
<evidence type="ECO:0000256" key="6">
    <source>
        <dbReference type="ARBA" id="ARBA00022968"/>
    </source>
</evidence>
<comment type="similarity">
    <text evidence="2">Belongs to the glycosyltransferase 29 family.</text>
</comment>
<keyword evidence="7" id="KW-1133">Transmembrane helix</keyword>
<reference evidence="13 14" key="1">
    <citation type="submission" date="2021-05" db="EMBL/GenBank/DDBJ databases">
        <authorList>
            <person name="Zahm M."/>
            <person name="Klopp C."/>
            <person name="Cabau C."/>
            <person name="Kuhl H."/>
            <person name="Suciu R."/>
            <person name="Ciorpac M."/>
            <person name="Holostenco D."/>
            <person name="Gessner J."/>
            <person name="Wuertz S."/>
            <person name="Hohne C."/>
            <person name="Stock M."/>
            <person name="Gislard M."/>
            <person name="Lluch J."/>
            <person name="Milhes M."/>
            <person name="Lampietro C."/>
            <person name="Lopez Roques C."/>
            <person name="Donnadieu C."/>
            <person name="Du K."/>
            <person name="Schartl M."/>
            <person name="Guiguen Y."/>
        </authorList>
    </citation>
    <scope>NUCLEOTIDE SEQUENCE [LARGE SCALE GENOMIC DNA]</scope>
    <source>
        <strain evidence="13">Hh-F2</strain>
        <tissue evidence="13">Blood</tissue>
    </source>
</reference>
<comment type="caution">
    <text evidence="13">The sequence shown here is derived from an EMBL/GenBank/DDBJ whole genome shotgun (WGS) entry which is preliminary data.</text>
</comment>
<evidence type="ECO:0000256" key="10">
    <source>
        <dbReference type="ARBA" id="ARBA00023157"/>
    </source>
</evidence>
<evidence type="ECO:0000256" key="4">
    <source>
        <dbReference type="ARBA" id="ARBA00022679"/>
    </source>
</evidence>
<dbReference type="Proteomes" id="UP001369086">
    <property type="component" value="Unassembled WGS sequence"/>
</dbReference>
<keyword evidence="14" id="KW-1185">Reference proteome</keyword>
<evidence type="ECO:0000256" key="12">
    <source>
        <dbReference type="SAM" id="MobiDB-lite"/>
    </source>
</evidence>
<keyword evidence="11" id="KW-0325">Glycoprotein</keyword>